<protein>
    <recommendedName>
        <fullName evidence="2">Membrane protein 6-pyruvoyl-tetrahydropterin synthase-related domain-containing protein</fullName>
    </recommendedName>
</protein>
<feature type="transmembrane region" description="Helical" evidence="1">
    <location>
        <begin position="319"/>
        <end position="337"/>
    </location>
</feature>
<feature type="transmembrane region" description="Helical" evidence="1">
    <location>
        <begin position="220"/>
        <end position="240"/>
    </location>
</feature>
<dbReference type="InterPro" id="IPR018776">
    <property type="entry name" value="Membrane_prot_PTPS-rel_domain"/>
</dbReference>
<feature type="transmembrane region" description="Helical" evidence="1">
    <location>
        <begin position="61"/>
        <end position="83"/>
    </location>
</feature>
<dbReference type="Pfam" id="PF10131">
    <property type="entry name" value="PTPS_related"/>
    <property type="match status" value="1"/>
</dbReference>
<evidence type="ECO:0000313" key="3">
    <source>
        <dbReference type="EMBL" id="OGY22370.1"/>
    </source>
</evidence>
<feature type="transmembrane region" description="Helical" evidence="1">
    <location>
        <begin position="285"/>
        <end position="307"/>
    </location>
</feature>
<keyword evidence="1" id="KW-0812">Transmembrane</keyword>
<feature type="transmembrane region" description="Helical" evidence="1">
    <location>
        <begin position="357"/>
        <end position="377"/>
    </location>
</feature>
<evidence type="ECO:0000256" key="1">
    <source>
        <dbReference type="SAM" id="Phobius"/>
    </source>
</evidence>
<accession>A0A1G1W450</accession>
<feature type="transmembrane region" description="Helical" evidence="1">
    <location>
        <begin position="149"/>
        <end position="166"/>
    </location>
</feature>
<organism evidence="3 4">
    <name type="scientific">Candidatus Chisholmbacteria bacterium RIFCSPLOWO2_01_FULL_49_14</name>
    <dbReference type="NCBI Taxonomy" id="1797593"/>
    <lineage>
        <taxon>Bacteria</taxon>
        <taxon>Candidatus Chisholmiibacteriota</taxon>
    </lineage>
</organism>
<feature type="transmembrane region" description="Helical" evidence="1">
    <location>
        <begin position="547"/>
        <end position="570"/>
    </location>
</feature>
<keyword evidence="1" id="KW-1133">Transmembrane helix</keyword>
<feature type="transmembrane region" description="Helical" evidence="1">
    <location>
        <begin position="95"/>
        <end position="114"/>
    </location>
</feature>
<dbReference type="EMBL" id="MHCL01000003">
    <property type="protein sequence ID" value="OGY22370.1"/>
    <property type="molecule type" value="Genomic_DNA"/>
</dbReference>
<dbReference type="Proteomes" id="UP000176723">
    <property type="component" value="Unassembled WGS sequence"/>
</dbReference>
<name>A0A1G1W450_9BACT</name>
<feature type="transmembrane region" description="Helical" evidence="1">
    <location>
        <begin position="186"/>
        <end position="208"/>
    </location>
</feature>
<feature type="domain" description="Membrane protein 6-pyruvoyl-tetrahydropterin synthase-related" evidence="2">
    <location>
        <begin position="74"/>
        <end position="392"/>
    </location>
</feature>
<evidence type="ECO:0000259" key="2">
    <source>
        <dbReference type="Pfam" id="PF10131"/>
    </source>
</evidence>
<dbReference type="AlphaFoldDB" id="A0A1G1W450"/>
<feature type="transmembrane region" description="Helical" evidence="1">
    <location>
        <begin position="120"/>
        <end position="137"/>
    </location>
</feature>
<keyword evidence="1" id="KW-0472">Membrane</keyword>
<feature type="transmembrane region" description="Helical" evidence="1">
    <location>
        <begin position="384"/>
        <end position="401"/>
    </location>
</feature>
<comment type="caution">
    <text evidence="3">The sequence shown here is derived from an EMBL/GenBank/DDBJ whole genome shotgun (WGS) entry which is preliminary data.</text>
</comment>
<reference evidence="3 4" key="1">
    <citation type="journal article" date="2016" name="Nat. Commun.">
        <title>Thousands of microbial genomes shed light on interconnected biogeochemical processes in an aquifer system.</title>
        <authorList>
            <person name="Anantharaman K."/>
            <person name="Brown C.T."/>
            <person name="Hug L.A."/>
            <person name="Sharon I."/>
            <person name="Castelle C.J."/>
            <person name="Probst A.J."/>
            <person name="Thomas B.C."/>
            <person name="Singh A."/>
            <person name="Wilkins M.J."/>
            <person name="Karaoz U."/>
            <person name="Brodie E.L."/>
            <person name="Williams K.H."/>
            <person name="Hubbard S.S."/>
            <person name="Banfield J.F."/>
        </authorList>
    </citation>
    <scope>NUCLEOTIDE SEQUENCE [LARGE SCALE GENOMIC DNA]</scope>
</reference>
<dbReference type="STRING" id="1797593.A3A65_04410"/>
<evidence type="ECO:0000313" key="4">
    <source>
        <dbReference type="Proteomes" id="UP000176723"/>
    </source>
</evidence>
<gene>
    <name evidence="3" type="ORF">A3A65_04410</name>
</gene>
<sequence>MKKQTLGVILLIILAMLPAVRALAIPGFYTSHDGVTHTARIANFSLALAEGQIPPRLAPKLFGGFGFPIFIFIYPLPYLLGSLIHAAGTPFTDSFEIVIGTSFLISALTMFFFIKELFGLWPAFISALFYTWAPYRLSQIYVRGAVAENFAYLFVPIVLLSLLRLSKKPELKWTTVGSLSFAGMLLSHQLVSLMFLPVFACFGLVFLFQSNDKKSYIRHAFFMTLLGLFTSAYIYVPALFERSFLHFDELMNYYSDHFVTLKQLMHSPWSYGFSMPGTLADDMSFQIGLTHLLVVAVSAIVFAWLFVKNKKKIWKDASNRIGLVSLVIFTISVILMLDYPVVRAIWKYTPALSMLDFPWRLLGVSVFASSMLVAYLTRVLKNKLIFFVFLFFVFFANRNHLRINQTFLLDDAYFLTYDQTATWRNEFLPIWRITNKLQNLERVVRVRKGDVLIESSQVKTLKLMLRTQSEVGGKIVIPRLYFPGWTVRIDGQLQKLNESFKITNNVDIQPESRPNVDDSGLIEVSVPKGRHEIEVIFSETPIRKLGFIFSIAGVVTTLGLILEGRIRAIVQAPKTMRRRRGT</sequence>
<proteinExistence type="predicted"/>